<dbReference type="AlphaFoldDB" id="A0A7U2FFK1"/>
<feature type="region of interest" description="Disordered" evidence="4">
    <location>
        <begin position="1"/>
        <end position="20"/>
    </location>
</feature>
<organism evidence="6 7">
    <name type="scientific">Phaeosphaeria nodorum (strain SN15 / ATCC MYA-4574 / FGSC 10173)</name>
    <name type="common">Glume blotch fungus</name>
    <name type="synonym">Parastagonospora nodorum</name>
    <dbReference type="NCBI Taxonomy" id="321614"/>
    <lineage>
        <taxon>Eukaryota</taxon>
        <taxon>Fungi</taxon>
        <taxon>Dikarya</taxon>
        <taxon>Ascomycota</taxon>
        <taxon>Pezizomycotina</taxon>
        <taxon>Dothideomycetes</taxon>
        <taxon>Pleosporomycetidae</taxon>
        <taxon>Pleosporales</taxon>
        <taxon>Pleosporineae</taxon>
        <taxon>Phaeosphaeriaceae</taxon>
        <taxon>Parastagonospora</taxon>
    </lineage>
</organism>
<dbReference type="PANTHER" id="PTHR33365:SF11">
    <property type="entry name" value="TAT PATHWAY SIGNAL SEQUENCE"/>
    <property type="match status" value="1"/>
</dbReference>
<keyword evidence="5" id="KW-0812">Transmembrane</keyword>
<keyword evidence="2" id="KW-0560">Oxidoreductase</keyword>
<dbReference type="VEuPathDB" id="FungiDB:JI435_161290"/>
<evidence type="ECO:0008006" key="8">
    <source>
        <dbReference type="Google" id="ProtNLM"/>
    </source>
</evidence>
<feature type="compositionally biased region" description="Basic and acidic residues" evidence="4">
    <location>
        <begin position="10"/>
        <end position="20"/>
    </location>
</feature>
<dbReference type="PANTHER" id="PTHR33365">
    <property type="entry name" value="YALI0B05434P"/>
    <property type="match status" value="1"/>
</dbReference>
<accession>A0A7U2FFK1</accession>
<dbReference type="InterPro" id="IPR021765">
    <property type="entry name" value="UstYa-like"/>
</dbReference>
<keyword evidence="5" id="KW-1133">Transmembrane helix</keyword>
<keyword evidence="5" id="KW-0472">Membrane</keyword>
<dbReference type="Proteomes" id="UP000663193">
    <property type="component" value="Chromosome 17"/>
</dbReference>
<dbReference type="OrthoDB" id="3687641at2759"/>
<proteinExistence type="inferred from homology"/>
<comment type="similarity">
    <text evidence="3">Belongs to the ustYa family.</text>
</comment>
<evidence type="ECO:0000256" key="1">
    <source>
        <dbReference type="ARBA" id="ARBA00004685"/>
    </source>
</evidence>
<protein>
    <recommendedName>
        <fullName evidence="8">Oxidase ustYa</fullName>
    </recommendedName>
</protein>
<gene>
    <name evidence="6" type="ORF">JI435_161290</name>
</gene>
<evidence type="ECO:0000256" key="3">
    <source>
        <dbReference type="ARBA" id="ARBA00035112"/>
    </source>
</evidence>
<dbReference type="GO" id="GO:0016491">
    <property type="term" value="F:oxidoreductase activity"/>
    <property type="evidence" value="ECO:0007669"/>
    <property type="project" value="UniProtKB-KW"/>
</dbReference>
<keyword evidence="7" id="KW-1185">Reference proteome</keyword>
<feature type="transmembrane region" description="Helical" evidence="5">
    <location>
        <begin position="44"/>
        <end position="65"/>
    </location>
</feature>
<name>A0A7U2FFK1_PHANO</name>
<comment type="pathway">
    <text evidence="1">Mycotoxin biosynthesis.</text>
</comment>
<dbReference type="EMBL" id="CP069039">
    <property type="protein sequence ID" value="QRD04347.1"/>
    <property type="molecule type" value="Genomic_DNA"/>
</dbReference>
<evidence type="ECO:0000256" key="5">
    <source>
        <dbReference type="SAM" id="Phobius"/>
    </source>
</evidence>
<reference evidence="7" key="1">
    <citation type="journal article" date="2021" name="BMC Genomics">
        <title>Chromosome-level genome assembly and manually-curated proteome of model necrotroph Parastagonospora nodorum Sn15 reveals a genome-wide trove of candidate effector homologs, and redundancy of virulence-related functions within an accessory chromosome.</title>
        <authorList>
            <person name="Bertazzoni S."/>
            <person name="Jones D.A.B."/>
            <person name="Phan H.T."/>
            <person name="Tan K.-C."/>
            <person name="Hane J.K."/>
        </authorList>
    </citation>
    <scope>NUCLEOTIDE SEQUENCE [LARGE SCALE GENOMIC DNA]</scope>
    <source>
        <strain evidence="7">SN15 / ATCC MYA-4574 / FGSC 10173)</strain>
    </source>
</reference>
<evidence type="ECO:0000256" key="2">
    <source>
        <dbReference type="ARBA" id="ARBA00023002"/>
    </source>
</evidence>
<evidence type="ECO:0000256" key="4">
    <source>
        <dbReference type="SAM" id="MobiDB-lite"/>
    </source>
</evidence>
<dbReference type="GO" id="GO:0043386">
    <property type="term" value="P:mycotoxin biosynthetic process"/>
    <property type="evidence" value="ECO:0007669"/>
    <property type="project" value="InterPro"/>
</dbReference>
<evidence type="ECO:0000313" key="7">
    <source>
        <dbReference type="Proteomes" id="UP000663193"/>
    </source>
</evidence>
<dbReference type="Pfam" id="PF11807">
    <property type="entry name" value="UstYa"/>
    <property type="match status" value="1"/>
</dbReference>
<sequence>MAFGYAKVNNDSRDHDEHSLDEHQARLIRGRSKMWTKTIDKVKMLRWPAALFILIVILTCELSILRRQPPSLPIGGEINGLVPHFSMEKKIFRADDRYASDHLTIESINATKDHWKDLMPRGSGFMHIQDYKKYTLPPPMHFDVSPGKELFAIAVFHQLHCLMHISAFLDKLTMKIRNREWTLDEQALAHNDHCFNYIRSALMCAADTTLEGQAQSNVLGDAAGTDGTGAVHICRNFDEVSAWAEKRRETDGKEHL</sequence>
<evidence type="ECO:0000313" key="6">
    <source>
        <dbReference type="EMBL" id="QRD04347.1"/>
    </source>
</evidence>